<dbReference type="AlphaFoldDB" id="A0A1H9N8T0"/>
<keyword evidence="4" id="KW-1185">Reference proteome</keyword>
<dbReference type="STRING" id="65499.SAMN04488000_10816"/>
<evidence type="ECO:0000313" key="4">
    <source>
        <dbReference type="Proteomes" id="UP000199503"/>
    </source>
</evidence>
<name>A0A1H9N8T0_9PSEU</name>
<evidence type="ECO:0000313" key="3">
    <source>
        <dbReference type="EMBL" id="SER32308.1"/>
    </source>
</evidence>
<dbReference type="InterPro" id="IPR029057">
    <property type="entry name" value="PRTase-like"/>
</dbReference>
<evidence type="ECO:0000256" key="1">
    <source>
        <dbReference type="ARBA" id="ARBA00008007"/>
    </source>
</evidence>
<sequence length="228" mass="25589">MSPLSRVLERYLNILVAPDRGPDTCTTCFRPTDGYLRCSQCNNHFREFGTELADVVVVISMAGRGGQLAHVLAKYKNGERQEMRRQFTDELAYVLATFLARHRGCLGEFDVVTVVPSTRQRRTTHPLIDILARRLNITRYRFVEALSTSSGNTRLPRPDEYTVQADVSGKRVLLIDDQWTSGASLQSSAIALKRAGAARVTGLVIGRRLDGRPTGTFDWDECVVCRQR</sequence>
<protein>
    <submittedName>
        <fullName evidence="3">Predicted amidophosphoribosyltransferases</fullName>
    </submittedName>
</protein>
<keyword evidence="3" id="KW-0808">Transferase</keyword>
<dbReference type="GO" id="GO:0016757">
    <property type="term" value="F:glycosyltransferase activity"/>
    <property type="evidence" value="ECO:0007669"/>
    <property type="project" value="UniProtKB-KW"/>
</dbReference>
<dbReference type="Pfam" id="PF00156">
    <property type="entry name" value="Pribosyltran"/>
    <property type="match status" value="1"/>
</dbReference>
<proteinExistence type="inferred from homology"/>
<dbReference type="InterPro" id="IPR051910">
    <property type="entry name" value="ComF/GntX_DNA_util-trans"/>
</dbReference>
<organism evidence="3 4">
    <name type="scientific">Lentzea albida</name>
    <dbReference type="NCBI Taxonomy" id="65499"/>
    <lineage>
        <taxon>Bacteria</taxon>
        <taxon>Bacillati</taxon>
        <taxon>Actinomycetota</taxon>
        <taxon>Actinomycetes</taxon>
        <taxon>Pseudonocardiales</taxon>
        <taxon>Pseudonocardiaceae</taxon>
        <taxon>Lentzea</taxon>
    </lineage>
</organism>
<feature type="domain" description="Phosphoribosyltransferase" evidence="2">
    <location>
        <begin position="126"/>
        <end position="212"/>
    </location>
</feature>
<dbReference type="PANTHER" id="PTHR47505:SF1">
    <property type="entry name" value="DNA UTILIZATION PROTEIN YHGH"/>
    <property type="match status" value="1"/>
</dbReference>
<dbReference type="Proteomes" id="UP000199503">
    <property type="component" value="Unassembled WGS sequence"/>
</dbReference>
<comment type="similarity">
    <text evidence="1">Belongs to the ComF/GntX family.</text>
</comment>
<reference evidence="4" key="1">
    <citation type="submission" date="2016-10" db="EMBL/GenBank/DDBJ databases">
        <authorList>
            <person name="Varghese N."/>
            <person name="Submissions S."/>
        </authorList>
    </citation>
    <scope>NUCLEOTIDE SEQUENCE [LARGE SCALE GENOMIC DNA]</scope>
    <source>
        <strain evidence="4">DSM 44437</strain>
    </source>
</reference>
<accession>A0A1H9N8T0</accession>
<dbReference type="Gene3D" id="3.40.50.2020">
    <property type="match status" value="1"/>
</dbReference>
<dbReference type="CDD" id="cd06223">
    <property type="entry name" value="PRTases_typeI"/>
    <property type="match status" value="1"/>
</dbReference>
<gene>
    <name evidence="3" type="ORF">SAMN04488000_10816</name>
</gene>
<dbReference type="PANTHER" id="PTHR47505">
    <property type="entry name" value="DNA UTILIZATION PROTEIN YHGH"/>
    <property type="match status" value="1"/>
</dbReference>
<dbReference type="InterPro" id="IPR000836">
    <property type="entry name" value="PRTase_dom"/>
</dbReference>
<dbReference type="EMBL" id="FOFV01000008">
    <property type="protein sequence ID" value="SER32308.1"/>
    <property type="molecule type" value="Genomic_DNA"/>
</dbReference>
<evidence type="ECO:0000259" key="2">
    <source>
        <dbReference type="Pfam" id="PF00156"/>
    </source>
</evidence>
<dbReference type="RefSeq" id="WP_089918368.1">
    <property type="nucleotide sequence ID" value="NZ_FOFV01000008.1"/>
</dbReference>
<dbReference type="SUPFAM" id="SSF53271">
    <property type="entry name" value="PRTase-like"/>
    <property type="match status" value="1"/>
</dbReference>
<keyword evidence="3" id="KW-0328">Glycosyltransferase</keyword>